<comment type="similarity">
    <text evidence="5">Belongs to the bacterial ribosomal protein bL25 family. CTC subfamily.</text>
</comment>
<proteinExistence type="inferred from homology"/>
<dbReference type="PANTHER" id="PTHR33284:SF1">
    <property type="entry name" value="RIBOSOMAL PROTEIN L25_GLN-TRNA SYNTHETASE, ANTI-CODON-BINDING DOMAIN-CONTAINING PROTEIN"/>
    <property type="match status" value="1"/>
</dbReference>
<dbReference type="AlphaFoldDB" id="A0A9D1VRZ0"/>
<dbReference type="InterPro" id="IPR001021">
    <property type="entry name" value="Ribosomal_bL25_long"/>
</dbReference>
<evidence type="ECO:0000256" key="2">
    <source>
        <dbReference type="ARBA" id="ARBA00022884"/>
    </source>
</evidence>
<keyword evidence="2 5" id="KW-0694">RNA-binding</keyword>
<dbReference type="Gene3D" id="2.170.120.20">
    <property type="entry name" value="Ribosomal protein L25, beta domain"/>
    <property type="match status" value="1"/>
</dbReference>
<feature type="domain" description="Large ribosomal subunit protein bL25 beta" evidence="7">
    <location>
        <begin position="124"/>
        <end position="203"/>
    </location>
</feature>
<dbReference type="InterPro" id="IPR037121">
    <property type="entry name" value="Ribosomal_bL25_C"/>
</dbReference>
<comment type="caution">
    <text evidence="8">The sequence shown here is derived from an EMBL/GenBank/DDBJ whole genome shotgun (WGS) entry which is preliminary data.</text>
</comment>
<reference evidence="8" key="1">
    <citation type="journal article" date="2021" name="PeerJ">
        <title>Extensive microbial diversity within the chicken gut microbiome revealed by metagenomics and culture.</title>
        <authorList>
            <person name="Gilroy R."/>
            <person name="Ravi A."/>
            <person name="Getino M."/>
            <person name="Pursley I."/>
            <person name="Horton D.L."/>
            <person name="Alikhan N.F."/>
            <person name="Baker D."/>
            <person name="Gharbi K."/>
            <person name="Hall N."/>
            <person name="Watson M."/>
            <person name="Adriaenssens E.M."/>
            <person name="Foster-Nyarko E."/>
            <person name="Jarju S."/>
            <person name="Secka A."/>
            <person name="Antonio M."/>
            <person name="Oren A."/>
            <person name="Chaudhuri R.R."/>
            <person name="La Ragione R."/>
            <person name="Hildebrand F."/>
            <person name="Pallen M.J."/>
        </authorList>
    </citation>
    <scope>NUCLEOTIDE SEQUENCE</scope>
    <source>
        <strain evidence="8">ChiHjej12B11-16260</strain>
    </source>
</reference>
<dbReference type="GO" id="GO:0008097">
    <property type="term" value="F:5S rRNA binding"/>
    <property type="evidence" value="ECO:0007669"/>
    <property type="project" value="InterPro"/>
</dbReference>
<dbReference type="InterPro" id="IPR020056">
    <property type="entry name" value="Rbsml_bL25/Gln-tRNA_synth_N"/>
</dbReference>
<evidence type="ECO:0000259" key="7">
    <source>
        <dbReference type="Pfam" id="PF14693"/>
    </source>
</evidence>
<dbReference type="Pfam" id="PF14693">
    <property type="entry name" value="Ribosomal_TL5_C"/>
    <property type="match status" value="1"/>
</dbReference>
<evidence type="ECO:0000259" key="6">
    <source>
        <dbReference type="Pfam" id="PF01386"/>
    </source>
</evidence>
<dbReference type="InterPro" id="IPR020930">
    <property type="entry name" value="Ribosomal_uL5_bac-type"/>
</dbReference>
<dbReference type="InterPro" id="IPR029751">
    <property type="entry name" value="Ribosomal_L25_dom"/>
</dbReference>
<keyword evidence="1 5" id="KW-0699">rRNA-binding</keyword>
<evidence type="ECO:0000256" key="3">
    <source>
        <dbReference type="ARBA" id="ARBA00022980"/>
    </source>
</evidence>
<dbReference type="GO" id="GO:0006412">
    <property type="term" value="P:translation"/>
    <property type="evidence" value="ECO:0007669"/>
    <property type="project" value="UniProtKB-UniRule"/>
</dbReference>
<dbReference type="CDD" id="cd00495">
    <property type="entry name" value="Ribosomal_L25_TL5_CTC"/>
    <property type="match status" value="1"/>
</dbReference>
<reference evidence="8" key="2">
    <citation type="submission" date="2021-04" db="EMBL/GenBank/DDBJ databases">
        <authorList>
            <person name="Gilroy R."/>
        </authorList>
    </citation>
    <scope>NUCLEOTIDE SEQUENCE</scope>
    <source>
        <strain evidence="8">ChiHjej12B11-16260</strain>
    </source>
</reference>
<accession>A0A9D1VRZ0</accession>
<evidence type="ECO:0000256" key="4">
    <source>
        <dbReference type="ARBA" id="ARBA00023274"/>
    </source>
</evidence>
<dbReference type="InterPro" id="IPR020057">
    <property type="entry name" value="Ribosomal_bL25_b-dom"/>
</dbReference>
<comment type="subunit">
    <text evidence="5">Part of the 50S ribosomal subunit; part of the 5S rRNA/L5/L18/L25 subcomplex. Contacts the 5S rRNA. Binds to the 5S rRNA independently of L5 and L18.</text>
</comment>
<dbReference type="NCBIfam" id="TIGR00731">
    <property type="entry name" value="bL25_bact_ctc"/>
    <property type="match status" value="1"/>
</dbReference>
<dbReference type="PANTHER" id="PTHR33284">
    <property type="entry name" value="RIBOSOMAL PROTEIN L25/GLN-TRNA SYNTHETASE, ANTI-CODON-BINDING DOMAIN-CONTAINING PROTEIN"/>
    <property type="match status" value="1"/>
</dbReference>
<comment type="function">
    <text evidence="5">This is one of the proteins that binds to the 5S RNA in the ribosome where it forms part of the central protuberance.</text>
</comment>
<dbReference type="GO" id="GO:0022625">
    <property type="term" value="C:cytosolic large ribosomal subunit"/>
    <property type="evidence" value="ECO:0007669"/>
    <property type="project" value="TreeGrafter"/>
</dbReference>
<dbReference type="Gene3D" id="2.40.240.10">
    <property type="entry name" value="Ribosomal Protein L25, Chain P"/>
    <property type="match status" value="1"/>
</dbReference>
<dbReference type="EMBL" id="DXFB01000129">
    <property type="protein sequence ID" value="HIX45537.1"/>
    <property type="molecule type" value="Genomic_DNA"/>
</dbReference>
<evidence type="ECO:0000256" key="5">
    <source>
        <dbReference type="HAMAP-Rule" id="MF_01334"/>
    </source>
</evidence>
<dbReference type="Proteomes" id="UP000824246">
    <property type="component" value="Unassembled WGS sequence"/>
</dbReference>
<organism evidence="8 9">
    <name type="scientific">Candidatus Barnesiella excrementipullorum</name>
    <dbReference type="NCBI Taxonomy" id="2838479"/>
    <lineage>
        <taxon>Bacteria</taxon>
        <taxon>Pseudomonadati</taxon>
        <taxon>Bacteroidota</taxon>
        <taxon>Bacteroidia</taxon>
        <taxon>Bacteroidales</taxon>
        <taxon>Barnesiellaceae</taxon>
        <taxon>Barnesiella</taxon>
    </lineage>
</organism>
<dbReference type="SUPFAM" id="SSF50715">
    <property type="entry name" value="Ribosomal protein L25-like"/>
    <property type="match status" value="1"/>
</dbReference>
<dbReference type="InterPro" id="IPR011035">
    <property type="entry name" value="Ribosomal_bL25/Gln-tRNA_synth"/>
</dbReference>
<feature type="domain" description="Large ribosomal subunit protein bL25 L25" evidence="6">
    <location>
        <begin position="6"/>
        <end position="115"/>
    </location>
</feature>
<evidence type="ECO:0000256" key="1">
    <source>
        <dbReference type="ARBA" id="ARBA00022730"/>
    </source>
</evidence>
<dbReference type="GO" id="GO:0003735">
    <property type="term" value="F:structural constituent of ribosome"/>
    <property type="evidence" value="ECO:0007669"/>
    <property type="project" value="InterPro"/>
</dbReference>
<dbReference type="HAMAP" id="MF_01334">
    <property type="entry name" value="Ribosomal_bL25_CTC"/>
    <property type="match status" value="1"/>
</dbReference>
<dbReference type="Pfam" id="PF01386">
    <property type="entry name" value="Ribosomal_L25p"/>
    <property type="match status" value="1"/>
</dbReference>
<protein>
    <recommendedName>
        <fullName evidence="5">Large ribosomal subunit protein bL25</fullName>
    </recommendedName>
    <alternativeName>
        <fullName evidence="5">General stress protein CTC</fullName>
    </alternativeName>
</protein>
<evidence type="ECO:0000313" key="8">
    <source>
        <dbReference type="EMBL" id="HIX45537.1"/>
    </source>
</evidence>
<gene>
    <name evidence="5" type="primary">rplY</name>
    <name evidence="5" type="synonym">ctc</name>
    <name evidence="8" type="ORF">H9982_04890</name>
</gene>
<evidence type="ECO:0000313" key="9">
    <source>
        <dbReference type="Proteomes" id="UP000824246"/>
    </source>
</evidence>
<keyword evidence="4 5" id="KW-0687">Ribonucleoprotein</keyword>
<keyword evidence="3 5" id="KW-0689">Ribosomal protein</keyword>
<name>A0A9D1VRZ0_9BACT</name>
<sequence>MKSFVLNGTVRTDLGKKAARELRKNGQIPAVLNGGATVALPFTGTLAPGEKLVEIENGRGLIVTDFSVTPEDVRKLVYTPDIFYINLTIGDKKVKAVLKDIQFHPVTDKILHLDFLEVNEEKPIVMEVPVQLEGHAEGVRAGGKLQLTMRKLRVKAVYTNIPERLVINIDNLGLGKTMQVGELHFEGLELMNAKNAVVCAVNLTRAARGAAAKE</sequence>